<feature type="transmembrane region" description="Helical" evidence="21">
    <location>
        <begin position="366"/>
        <end position="386"/>
    </location>
</feature>
<keyword evidence="21" id="KW-1133">Transmembrane helix</keyword>
<name>W4H365_APHAT</name>
<keyword evidence="6" id="KW-1003">Cell membrane</keyword>
<dbReference type="Pfam" id="PF00332">
    <property type="entry name" value="Glyco_hydro_17"/>
    <property type="match status" value="1"/>
</dbReference>
<feature type="compositionally biased region" description="Polar residues" evidence="20">
    <location>
        <begin position="339"/>
        <end position="351"/>
    </location>
</feature>
<dbReference type="GO" id="GO:0071555">
    <property type="term" value="P:cell wall organization"/>
    <property type="evidence" value="ECO:0007669"/>
    <property type="project" value="UniProtKB-KW"/>
</dbReference>
<evidence type="ECO:0000256" key="21">
    <source>
        <dbReference type="SAM" id="Phobius"/>
    </source>
</evidence>
<dbReference type="SUPFAM" id="SSF51445">
    <property type="entry name" value="(Trans)glycosidases"/>
    <property type="match status" value="1"/>
</dbReference>
<dbReference type="EMBL" id="KI913116">
    <property type="protein sequence ID" value="ETV86465.1"/>
    <property type="molecule type" value="Genomic_DNA"/>
</dbReference>
<evidence type="ECO:0000256" key="15">
    <source>
        <dbReference type="ARBA" id="ARBA00023326"/>
    </source>
</evidence>
<keyword evidence="15" id="KW-0624">Polysaccharide degradation</keyword>
<keyword evidence="12" id="KW-0325">Glycoprotein</keyword>
<evidence type="ECO:0000256" key="9">
    <source>
        <dbReference type="ARBA" id="ARBA00022729"/>
    </source>
</evidence>
<proteinExistence type="inferred from homology"/>
<evidence type="ECO:0000256" key="6">
    <source>
        <dbReference type="ARBA" id="ARBA00022475"/>
    </source>
</evidence>
<evidence type="ECO:0000256" key="18">
    <source>
        <dbReference type="ARBA" id="ARBA00043078"/>
    </source>
</evidence>
<dbReference type="Gene3D" id="3.20.20.80">
    <property type="entry name" value="Glycosidases"/>
    <property type="match status" value="1"/>
</dbReference>
<dbReference type="PANTHER" id="PTHR16631">
    <property type="entry name" value="GLUCAN 1,3-BETA-GLUCOSIDASE"/>
    <property type="match status" value="1"/>
</dbReference>
<feature type="chain" id="PRO_5004842954" description="glucan endo-1,3-beta-D-glucosidase" evidence="22">
    <location>
        <begin position="23"/>
        <end position="388"/>
    </location>
</feature>
<evidence type="ECO:0000256" key="17">
    <source>
        <dbReference type="ARBA" id="ARBA00042373"/>
    </source>
</evidence>
<evidence type="ECO:0000256" key="13">
    <source>
        <dbReference type="ARBA" id="ARBA00023277"/>
    </source>
</evidence>
<keyword evidence="7" id="KW-0134">Cell wall</keyword>
<dbReference type="OrthoDB" id="77201at2759"/>
<evidence type="ECO:0000256" key="12">
    <source>
        <dbReference type="ARBA" id="ARBA00023180"/>
    </source>
</evidence>
<protein>
    <recommendedName>
        <fullName evidence="5">glucan endo-1,3-beta-D-glucosidase</fullName>
        <ecNumber evidence="5">3.2.1.39</ecNumber>
    </recommendedName>
    <alternativeName>
        <fullName evidence="18">Endo-1,3-beta-glucanase btgC</fullName>
    </alternativeName>
    <alternativeName>
        <fullName evidence="17">Laminarinase btgC</fullName>
    </alternativeName>
</protein>
<dbReference type="PANTHER" id="PTHR16631:SF17">
    <property type="entry name" value="GLUCAN ENDO-1,3-BETA-GLUCOSIDASE BTGC"/>
    <property type="match status" value="1"/>
</dbReference>
<organism evidence="23">
    <name type="scientific">Aphanomyces astaci</name>
    <name type="common">Crayfish plague agent</name>
    <dbReference type="NCBI Taxonomy" id="112090"/>
    <lineage>
        <taxon>Eukaryota</taxon>
        <taxon>Sar</taxon>
        <taxon>Stramenopiles</taxon>
        <taxon>Oomycota</taxon>
        <taxon>Saprolegniomycetes</taxon>
        <taxon>Saprolegniales</taxon>
        <taxon>Verrucalvaceae</taxon>
        <taxon>Aphanomyces</taxon>
    </lineage>
</organism>
<dbReference type="GeneID" id="20803652"/>
<dbReference type="AlphaFoldDB" id="W4H365"/>
<keyword evidence="13" id="KW-0119">Carbohydrate metabolism</keyword>
<sequence>MAQVITITTVVVVAAMATLTSSLNVKLSGINYNPRKGADWEPLKLKCKSASEVATDMKILATVTSNIRLYSMVDCNQMELVVPAAKAAGLTVWAGIWVDKNAATYAAERDAFAALIKKGVIDATVIGLHVGSEAIYRKEVTADEAIKNFKEVKALVTAAGLKFPVTIADIGDVYVANPQLFAAVDIVSANAFPFWEAKPIEGCIEYFYSRMEPLIKLATDNGKKIMIGETGWATQGKADGASVASPENAVTWFNDFHVLATDLKWSYYYYTSFDTTWRHNPAVNTSDPEVENYFGIFDVKGVLKPAFAALKVAKRVNIDVSPTTTTPAASEKNGKPVATTASPSAIISTGGATSKPNTNTATATSAAPLVTTAIMSAVVMVLTIAASM</sequence>
<comment type="similarity">
    <text evidence="4 19">Belongs to the glycosyl hydrolase 17 family.</text>
</comment>
<dbReference type="GO" id="GO:0042973">
    <property type="term" value="F:glucan endo-1,3-beta-D-glucosidase activity"/>
    <property type="evidence" value="ECO:0007669"/>
    <property type="project" value="UniProtKB-EC"/>
</dbReference>
<feature type="signal peptide" evidence="22">
    <location>
        <begin position="1"/>
        <end position="22"/>
    </location>
</feature>
<evidence type="ECO:0000256" key="22">
    <source>
        <dbReference type="SAM" id="SignalP"/>
    </source>
</evidence>
<evidence type="ECO:0000256" key="16">
    <source>
        <dbReference type="ARBA" id="ARBA00037649"/>
    </source>
</evidence>
<evidence type="ECO:0000256" key="7">
    <source>
        <dbReference type="ARBA" id="ARBA00022512"/>
    </source>
</evidence>
<dbReference type="STRING" id="112090.W4H365"/>
<keyword evidence="9 22" id="KW-0732">Signal</keyword>
<evidence type="ECO:0000256" key="5">
    <source>
        <dbReference type="ARBA" id="ARBA00012780"/>
    </source>
</evidence>
<keyword evidence="14" id="KW-0961">Cell wall biogenesis/degradation</keyword>
<reference evidence="23" key="1">
    <citation type="submission" date="2013-12" db="EMBL/GenBank/DDBJ databases">
        <title>The Genome Sequence of Aphanomyces astaci APO3.</title>
        <authorList>
            <consortium name="The Broad Institute Genomics Platform"/>
            <person name="Russ C."/>
            <person name="Tyler B."/>
            <person name="van West P."/>
            <person name="Dieguez-Uribeondo J."/>
            <person name="Young S.K."/>
            <person name="Zeng Q."/>
            <person name="Gargeya S."/>
            <person name="Fitzgerald M."/>
            <person name="Abouelleil A."/>
            <person name="Alvarado L."/>
            <person name="Chapman S.B."/>
            <person name="Gainer-Dewar J."/>
            <person name="Goldberg J."/>
            <person name="Griggs A."/>
            <person name="Gujja S."/>
            <person name="Hansen M."/>
            <person name="Howarth C."/>
            <person name="Imamovic A."/>
            <person name="Ireland A."/>
            <person name="Larimer J."/>
            <person name="McCowan C."/>
            <person name="Murphy C."/>
            <person name="Pearson M."/>
            <person name="Poon T.W."/>
            <person name="Priest M."/>
            <person name="Roberts A."/>
            <person name="Saif S."/>
            <person name="Shea T."/>
            <person name="Sykes S."/>
            <person name="Wortman J."/>
            <person name="Nusbaum C."/>
            <person name="Birren B."/>
        </authorList>
    </citation>
    <scope>NUCLEOTIDE SEQUENCE [LARGE SCALE GENOMIC DNA]</scope>
    <source>
        <strain evidence="23">APO3</strain>
    </source>
</reference>
<evidence type="ECO:0000256" key="4">
    <source>
        <dbReference type="ARBA" id="ARBA00008773"/>
    </source>
</evidence>
<evidence type="ECO:0000313" key="23">
    <source>
        <dbReference type="EMBL" id="ETV86465.1"/>
    </source>
</evidence>
<keyword evidence="10" id="KW-0378">Hydrolase</keyword>
<dbReference type="InterPro" id="IPR000490">
    <property type="entry name" value="Glyco_hydro_17"/>
</dbReference>
<keyword evidence="11 21" id="KW-0472">Membrane</keyword>
<feature type="region of interest" description="Disordered" evidence="20">
    <location>
        <begin position="322"/>
        <end position="360"/>
    </location>
</feature>
<accession>W4H365</accession>
<dbReference type="VEuPathDB" id="FungiDB:H257_01656"/>
<evidence type="ECO:0000256" key="1">
    <source>
        <dbReference type="ARBA" id="ARBA00000382"/>
    </source>
</evidence>
<evidence type="ECO:0000256" key="10">
    <source>
        <dbReference type="ARBA" id="ARBA00022801"/>
    </source>
</evidence>
<keyword evidence="8" id="KW-0964">Secreted</keyword>
<gene>
    <name evidence="23" type="ORF">H257_01656</name>
</gene>
<keyword evidence="21" id="KW-0812">Transmembrane</keyword>
<dbReference type="InterPro" id="IPR050732">
    <property type="entry name" value="Beta-glucan_modifiers"/>
</dbReference>
<evidence type="ECO:0000256" key="11">
    <source>
        <dbReference type="ARBA" id="ARBA00023136"/>
    </source>
</evidence>
<evidence type="ECO:0000256" key="2">
    <source>
        <dbReference type="ARBA" id="ARBA00004191"/>
    </source>
</evidence>
<dbReference type="GO" id="GO:0005886">
    <property type="term" value="C:plasma membrane"/>
    <property type="evidence" value="ECO:0007669"/>
    <property type="project" value="UniProtKB-SubCell"/>
</dbReference>
<evidence type="ECO:0000256" key="14">
    <source>
        <dbReference type="ARBA" id="ARBA00023316"/>
    </source>
</evidence>
<evidence type="ECO:0000256" key="3">
    <source>
        <dbReference type="ARBA" id="ARBA00004236"/>
    </source>
</evidence>
<dbReference type="RefSeq" id="XP_009823264.1">
    <property type="nucleotide sequence ID" value="XM_009824962.1"/>
</dbReference>
<comment type="subcellular location">
    <subcellularLocation>
        <location evidence="3">Cell membrane</location>
    </subcellularLocation>
    <subcellularLocation>
        <location evidence="2">Secreted</location>
        <location evidence="2">Cell wall</location>
    </subcellularLocation>
</comment>
<dbReference type="GO" id="GO:0000272">
    <property type="term" value="P:polysaccharide catabolic process"/>
    <property type="evidence" value="ECO:0007669"/>
    <property type="project" value="UniProtKB-KW"/>
</dbReference>
<comment type="function">
    <text evidence="16">Glucanases play a role in cell expansion during growth, in cell-cell fusion during mating, and in spore release during sporulation. This enzyme may be involved in beta-glucan degradation. Active on laminarin and lichenan.</text>
</comment>
<evidence type="ECO:0000256" key="20">
    <source>
        <dbReference type="SAM" id="MobiDB-lite"/>
    </source>
</evidence>
<evidence type="ECO:0000256" key="8">
    <source>
        <dbReference type="ARBA" id="ARBA00022525"/>
    </source>
</evidence>
<evidence type="ECO:0000256" key="19">
    <source>
        <dbReference type="RuleBase" id="RU004335"/>
    </source>
</evidence>
<dbReference type="EC" id="3.2.1.39" evidence="5"/>
<dbReference type="InterPro" id="IPR017853">
    <property type="entry name" value="GH"/>
</dbReference>
<comment type="catalytic activity">
    <reaction evidence="1">
        <text>Hydrolysis of (1-&gt;3)-beta-D-glucosidic linkages in (1-&gt;3)-beta-D-glucans.</text>
        <dbReference type="EC" id="3.2.1.39"/>
    </reaction>
</comment>